<dbReference type="InterPro" id="IPR001841">
    <property type="entry name" value="Znf_RING"/>
</dbReference>
<protein>
    <submittedName>
        <fullName evidence="13">RING finger and transmembrane domain-containing protein 2-like</fullName>
    </submittedName>
</protein>
<evidence type="ECO:0000256" key="2">
    <source>
        <dbReference type="ARBA" id="ARBA00022692"/>
    </source>
</evidence>
<proteinExistence type="predicted"/>
<feature type="region of interest" description="Disordered" evidence="10">
    <location>
        <begin position="90"/>
        <end position="119"/>
    </location>
</feature>
<dbReference type="SMART" id="SM00184">
    <property type="entry name" value="RING"/>
    <property type="match status" value="1"/>
</dbReference>
<evidence type="ECO:0000256" key="5">
    <source>
        <dbReference type="ARBA" id="ARBA00022786"/>
    </source>
</evidence>
<dbReference type="CDD" id="cd16532">
    <property type="entry name" value="RING-HC_RNFT1-like"/>
    <property type="match status" value="1"/>
</dbReference>
<dbReference type="Proteomes" id="UP001327560">
    <property type="component" value="Chromosome 3"/>
</dbReference>
<dbReference type="PANTHER" id="PTHR15860:SF0">
    <property type="entry name" value="LP20373P"/>
    <property type="match status" value="1"/>
</dbReference>
<dbReference type="AlphaFoldDB" id="A0AAQ3Q8Q3"/>
<comment type="subcellular location">
    <subcellularLocation>
        <location evidence="1">Membrane</location>
        <topology evidence="1">Multi-pass membrane protein</topology>
    </subcellularLocation>
</comment>
<dbReference type="GO" id="GO:0016020">
    <property type="term" value="C:membrane"/>
    <property type="evidence" value="ECO:0007669"/>
    <property type="project" value="UniProtKB-SubCell"/>
</dbReference>
<feature type="transmembrane region" description="Helical" evidence="11">
    <location>
        <begin position="335"/>
        <end position="352"/>
    </location>
</feature>
<dbReference type="InterPro" id="IPR013083">
    <property type="entry name" value="Znf_RING/FYVE/PHD"/>
</dbReference>
<dbReference type="EMBL" id="CP136892">
    <property type="protein sequence ID" value="WOL01874.1"/>
    <property type="molecule type" value="Genomic_DNA"/>
</dbReference>
<dbReference type="PANTHER" id="PTHR15860">
    <property type="entry name" value="UNCHARACTERIZED RING FINGER-CONTAINING PROTEIN"/>
    <property type="match status" value="1"/>
</dbReference>
<name>A0AAQ3Q8Q3_9LILI</name>
<dbReference type="SUPFAM" id="SSF57850">
    <property type="entry name" value="RING/U-box"/>
    <property type="match status" value="1"/>
</dbReference>
<feature type="transmembrane region" description="Helical" evidence="11">
    <location>
        <begin position="286"/>
        <end position="315"/>
    </location>
</feature>
<dbReference type="InterPro" id="IPR044235">
    <property type="entry name" value="RNFT1/2"/>
</dbReference>
<evidence type="ECO:0000256" key="1">
    <source>
        <dbReference type="ARBA" id="ARBA00004141"/>
    </source>
</evidence>
<dbReference type="PROSITE" id="PS50089">
    <property type="entry name" value="ZF_RING_2"/>
    <property type="match status" value="1"/>
</dbReference>
<dbReference type="Pfam" id="PF13639">
    <property type="entry name" value="zf-RING_2"/>
    <property type="match status" value="1"/>
</dbReference>
<evidence type="ECO:0000256" key="4">
    <source>
        <dbReference type="ARBA" id="ARBA00022771"/>
    </source>
</evidence>
<evidence type="ECO:0000313" key="13">
    <source>
        <dbReference type="EMBL" id="WOL01874.1"/>
    </source>
</evidence>
<accession>A0AAQ3Q8Q3</accession>
<feature type="transmembrane region" description="Helical" evidence="11">
    <location>
        <begin position="197"/>
        <end position="224"/>
    </location>
</feature>
<keyword evidence="2 11" id="KW-0812">Transmembrane</keyword>
<feature type="domain" description="RING-type" evidence="12">
    <location>
        <begin position="416"/>
        <end position="454"/>
    </location>
</feature>
<evidence type="ECO:0000256" key="10">
    <source>
        <dbReference type="SAM" id="MobiDB-lite"/>
    </source>
</evidence>
<keyword evidence="5" id="KW-0833">Ubl conjugation pathway</keyword>
<keyword evidence="6" id="KW-0862">Zinc</keyword>
<feature type="transmembrane region" description="Helical" evidence="11">
    <location>
        <begin position="245"/>
        <end position="266"/>
    </location>
</feature>
<evidence type="ECO:0000256" key="7">
    <source>
        <dbReference type="ARBA" id="ARBA00022989"/>
    </source>
</evidence>
<dbReference type="PROSITE" id="PS00518">
    <property type="entry name" value="ZF_RING_1"/>
    <property type="match status" value="1"/>
</dbReference>
<evidence type="ECO:0000259" key="12">
    <source>
        <dbReference type="PROSITE" id="PS50089"/>
    </source>
</evidence>
<dbReference type="GO" id="GO:0008270">
    <property type="term" value="F:zinc ion binding"/>
    <property type="evidence" value="ECO:0007669"/>
    <property type="project" value="UniProtKB-KW"/>
</dbReference>
<evidence type="ECO:0000256" key="3">
    <source>
        <dbReference type="ARBA" id="ARBA00022723"/>
    </source>
</evidence>
<keyword evidence="7 11" id="KW-1133">Transmembrane helix</keyword>
<evidence type="ECO:0000313" key="14">
    <source>
        <dbReference type="Proteomes" id="UP001327560"/>
    </source>
</evidence>
<reference evidence="13 14" key="1">
    <citation type="submission" date="2023-10" db="EMBL/GenBank/DDBJ databases">
        <title>Chromosome-scale genome assembly provides insights into flower coloration mechanisms of Canna indica.</title>
        <authorList>
            <person name="Li C."/>
        </authorList>
    </citation>
    <scope>NUCLEOTIDE SEQUENCE [LARGE SCALE GENOMIC DNA]</scope>
    <source>
        <tissue evidence="13">Flower</tissue>
    </source>
</reference>
<keyword evidence="8 11" id="KW-0472">Membrane</keyword>
<dbReference type="GO" id="GO:1904294">
    <property type="term" value="P:positive regulation of ERAD pathway"/>
    <property type="evidence" value="ECO:0007669"/>
    <property type="project" value="InterPro"/>
</dbReference>
<dbReference type="InterPro" id="IPR017907">
    <property type="entry name" value="Znf_RING_CS"/>
</dbReference>
<evidence type="ECO:0000256" key="6">
    <source>
        <dbReference type="ARBA" id="ARBA00022833"/>
    </source>
</evidence>
<sequence>METVGGDGATGGSSRRYGVPFSASNLIQSPLTALLEYSGIMRPDSDQPEAERLIVGEVPLPELGTALVDEFSASTGGSGGEVSIRIVGVGPQESLRDPSRQLQPSAAGIDREGDSGGGVAGLSSKLIATLPEGQGGDGLRDNEVGEAASSFSSLPAPISSIVGGQNTDNDVNVTGGSYTESTYTGYEIQVARWIEQILPFVLLLLFVFIRQHLQGFLVTIWVSAVMFKSNNTVKKQTALKGERKILVIIGITLLFIFHIFGIYWWFRKDDLLNPLMMLPPKEMPPFWHAMFIILINDVMVRQGAMVLKCIILILYRNCKGRNYRKQSQMLTLTEYLLLLYRCLLPTAVWYRFFLNKEYGSLFSTLTTGLYLTFKLTSVLEKVRSFVAALTELLSHKEVHYGSYATIEQVIAAGDLCAICQEKMHAPILLGCKHIFCEDCVHEWFEREGTCPLCRALVRPAGLRSFGDGSTSLLFQLF</sequence>
<evidence type="ECO:0000256" key="9">
    <source>
        <dbReference type="PROSITE-ProRule" id="PRU00175"/>
    </source>
</evidence>
<organism evidence="13 14">
    <name type="scientific">Canna indica</name>
    <name type="common">Indian-shot</name>
    <dbReference type="NCBI Taxonomy" id="4628"/>
    <lineage>
        <taxon>Eukaryota</taxon>
        <taxon>Viridiplantae</taxon>
        <taxon>Streptophyta</taxon>
        <taxon>Embryophyta</taxon>
        <taxon>Tracheophyta</taxon>
        <taxon>Spermatophyta</taxon>
        <taxon>Magnoliopsida</taxon>
        <taxon>Liliopsida</taxon>
        <taxon>Zingiberales</taxon>
        <taxon>Cannaceae</taxon>
        <taxon>Canna</taxon>
    </lineage>
</organism>
<dbReference type="GO" id="GO:0061630">
    <property type="term" value="F:ubiquitin protein ligase activity"/>
    <property type="evidence" value="ECO:0007669"/>
    <property type="project" value="InterPro"/>
</dbReference>
<keyword evidence="14" id="KW-1185">Reference proteome</keyword>
<dbReference type="Gene3D" id="3.30.40.10">
    <property type="entry name" value="Zinc/RING finger domain, C3HC4 (zinc finger)"/>
    <property type="match status" value="1"/>
</dbReference>
<evidence type="ECO:0000256" key="11">
    <source>
        <dbReference type="SAM" id="Phobius"/>
    </source>
</evidence>
<keyword evidence="4 9" id="KW-0863">Zinc-finger</keyword>
<gene>
    <name evidence="13" type="ORF">Cni_G10593</name>
</gene>
<keyword evidence="3" id="KW-0479">Metal-binding</keyword>
<evidence type="ECO:0000256" key="8">
    <source>
        <dbReference type="ARBA" id="ARBA00023136"/>
    </source>
</evidence>